<proteinExistence type="predicted"/>
<evidence type="ECO:0008006" key="2">
    <source>
        <dbReference type="Google" id="ProtNLM"/>
    </source>
</evidence>
<dbReference type="AlphaFoldDB" id="A0A382FR02"/>
<reference evidence="1" key="1">
    <citation type="submission" date="2018-05" db="EMBL/GenBank/DDBJ databases">
        <authorList>
            <person name="Lanie J.A."/>
            <person name="Ng W.-L."/>
            <person name="Kazmierczak K.M."/>
            <person name="Andrzejewski T.M."/>
            <person name="Davidsen T.M."/>
            <person name="Wayne K.J."/>
            <person name="Tettelin H."/>
            <person name="Glass J.I."/>
            <person name="Rusch D."/>
            <person name="Podicherti R."/>
            <person name="Tsui H.-C.T."/>
            <person name="Winkler M.E."/>
        </authorList>
    </citation>
    <scope>NUCLEOTIDE SEQUENCE</scope>
</reference>
<protein>
    <recommendedName>
        <fullName evidence="2">Competence protein CoiA-like family protein</fullName>
    </recommendedName>
</protein>
<name>A0A382FR02_9ZZZZ</name>
<accession>A0A382FR02</accession>
<organism evidence="1">
    <name type="scientific">marine metagenome</name>
    <dbReference type="NCBI Taxonomy" id="408172"/>
    <lineage>
        <taxon>unclassified sequences</taxon>
        <taxon>metagenomes</taxon>
        <taxon>ecological metagenomes</taxon>
    </lineage>
</organism>
<gene>
    <name evidence="1" type="ORF">METZ01_LOCUS217245</name>
</gene>
<dbReference type="EMBL" id="UINC01050889">
    <property type="protein sequence ID" value="SVB64391.1"/>
    <property type="molecule type" value="Genomic_DNA"/>
</dbReference>
<sequence length="329" mass="37446">MDTIKEYSIQYAYAMDADDTLIHITQASPLQQYTCPGCGGKLTPVLGVQKAKHFRHFQDCCSSETYLHKCAKEAFLYCYTHALSVAKPITLKLERQVRCTGGRSALLSDLEFRCLKKEPATYDMTKLFDTAELEKYDNNLGLKPDIMLSDSGTSRRCYVEICVTHPCSEEKINSGIPILEFKITSESDIQMLLSGTYAAADERLKPYNFSPKPKTQDTRSGLCTAGHTEMTMWSMNETGRLKVEYASLQDVDLGFYSPSNTWPVSLSSEETENRLIGLINDIDPNHQYRLCLRCKFSTRWDSGYMNCTKKLKRVPYTEARQCSEYENSR</sequence>
<evidence type="ECO:0000313" key="1">
    <source>
        <dbReference type="EMBL" id="SVB64391.1"/>
    </source>
</evidence>